<dbReference type="Proteomes" id="UP000095286">
    <property type="component" value="Unplaced"/>
</dbReference>
<organism evidence="1 2">
    <name type="scientific">Rhabditophanes sp. KR3021</name>
    <dbReference type="NCBI Taxonomy" id="114890"/>
    <lineage>
        <taxon>Eukaryota</taxon>
        <taxon>Metazoa</taxon>
        <taxon>Ecdysozoa</taxon>
        <taxon>Nematoda</taxon>
        <taxon>Chromadorea</taxon>
        <taxon>Rhabditida</taxon>
        <taxon>Tylenchina</taxon>
        <taxon>Panagrolaimomorpha</taxon>
        <taxon>Strongyloidoidea</taxon>
        <taxon>Alloionematidae</taxon>
        <taxon>Rhabditophanes</taxon>
    </lineage>
</organism>
<name>A0AC35TQQ7_9BILA</name>
<dbReference type="WBParaSite" id="RSKR_0000308300.1">
    <property type="protein sequence ID" value="RSKR_0000308300.1"/>
    <property type="gene ID" value="RSKR_0000308300"/>
</dbReference>
<evidence type="ECO:0000313" key="1">
    <source>
        <dbReference type="Proteomes" id="UP000095286"/>
    </source>
</evidence>
<sequence length="535" mass="56030">MTDAWDGFRKTARILENNIDAKLISLNKLTSSRYGHNTTSNTLANKKEQFIGLTKDIQKCLDDLENVNVEMTNLINKDTSLFSNTAVTHTHRRHREIHYDYSMEFNRSKGNVESELMREDLLDGGVSIQIEESNLNNRGGRNTDLYLKENERINSCDRLVDEQVSLAMSVKENLYGQRSTLQGASRRLQQLMMRYPAIKNVMQKIKIKKRKDAIILAGVITACIILMYIFSRTMEDKSVYIQKEREADSLRRIAFFGVAISTVATLVCVLVVPMTYNHLQQVQSLMQSDVAFCHQRSGNIWKEITRTQVLSKISGVRRTRQAGYESAGVEGGVASQGGSCCGCGQSEAGPAGLPGVDGQPGQDGQPGENGSNGPDQAGPQAAPQHEACFDCPAGPAGPAGNAGPKGPSGQNGQAGAPGSNGQDGQAGAPGAPGQDGKPGSNGQPGAAGKDGVQTTVDGPAGPAGPAGNPGAPGQDGAPGANGNPGAPGQDGKPGAPGQAGPNGNNGSDGSQGPAGEIGASGECSHCPPPRTAPGY</sequence>
<proteinExistence type="predicted"/>
<protein>
    <submittedName>
        <fullName evidence="2">Col_cuticle_N domain-containing protein</fullName>
    </submittedName>
</protein>
<reference evidence="2" key="1">
    <citation type="submission" date="2016-11" db="UniProtKB">
        <authorList>
            <consortium name="WormBaseParasite"/>
        </authorList>
    </citation>
    <scope>IDENTIFICATION</scope>
    <source>
        <strain evidence="2">KR3021</strain>
    </source>
</reference>
<evidence type="ECO:0000313" key="2">
    <source>
        <dbReference type="WBParaSite" id="RSKR_0000308300.1"/>
    </source>
</evidence>
<accession>A0AC35TQQ7</accession>